<dbReference type="Proteomes" id="UP000507470">
    <property type="component" value="Unassembled WGS sequence"/>
</dbReference>
<reference evidence="2 3" key="1">
    <citation type="submission" date="2020-06" db="EMBL/GenBank/DDBJ databases">
        <authorList>
            <person name="Li R."/>
            <person name="Bekaert M."/>
        </authorList>
    </citation>
    <scope>NUCLEOTIDE SEQUENCE [LARGE SCALE GENOMIC DNA]</scope>
    <source>
        <strain evidence="3">wild</strain>
    </source>
</reference>
<dbReference type="AlphaFoldDB" id="A0A6J8ER54"/>
<organism evidence="2 3">
    <name type="scientific">Mytilus coruscus</name>
    <name type="common">Sea mussel</name>
    <dbReference type="NCBI Taxonomy" id="42192"/>
    <lineage>
        <taxon>Eukaryota</taxon>
        <taxon>Metazoa</taxon>
        <taxon>Spiralia</taxon>
        <taxon>Lophotrochozoa</taxon>
        <taxon>Mollusca</taxon>
        <taxon>Bivalvia</taxon>
        <taxon>Autobranchia</taxon>
        <taxon>Pteriomorphia</taxon>
        <taxon>Mytilida</taxon>
        <taxon>Mytiloidea</taxon>
        <taxon>Mytilidae</taxon>
        <taxon>Mytilinae</taxon>
        <taxon>Mytilus</taxon>
    </lineage>
</organism>
<dbReference type="InterPro" id="IPR013103">
    <property type="entry name" value="RVT_2"/>
</dbReference>
<feature type="domain" description="Reverse transcriptase Ty1/copia-type" evidence="1">
    <location>
        <begin position="3"/>
        <end position="94"/>
    </location>
</feature>
<sequence length="232" mass="25751">MNSVDIKTAFLQGEKMQREVYLRPPKEVKANGKVCRLNKCVYGLADASLKCYEKIKTTLLDCEGTVSKIDSAVFYWHDEKGLTGVLAVHVDDFFGQAPVPLREVLYPGLGICSSTLASEALALGDGVDCVISLAVLFKELMHNGNNLKHIAVNCFVDNKDLYHAIYSNKPVGEKRLRVKINAIKQLLQDGELKELKWIQTNEQIANVLTKHGISGQDITRCFKKGLLNSSLL</sequence>
<evidence type="ECO:0000313" key="3">
    <source>
        <dbReference type="Proteomes" id="UP000507470"/>
    </source>
</evidence>
<evidence type="ECO:0000313" key="2">
    <source>
        <dbReference type="EMBL" id="CAC5421995.1"/>
    </source>
</evidence>
<accession>A0A6J8ER54</accession>
<proteinExistence type="predicted"/>
<name>A0A6J8ER54_MYTCO</name>
<evidence type="ECO:0000259" key="1">
    <source>
        <dbReference type="Pfam" id="PF07727"/>
    </source>
</evidence>
<gene>
    <name evidence="2" type="ORF">MCOR_54069</name>
</gene>
<dbReference type="OrthoDB" id="409273at2759"/>
<dbReference type="EMBL" id="CACVKT020009472">
    <property type="protein sequence ID" value="CAC5421995.1"/>
    <property type="molecule type" value="Genomic_DNA"/>
</dbReference>
<protein>
    <recommendedName>
        <fullName evidence="1">Reverse transcriptase Ty1/copia-type domain-containing protein</fullName>
    </recommendedName>
</protein>
<keyword evidence="3" id="KW-1185">Reference proteome</keyword>
<dbReference type="Pfam" id="PF07727">
    <property type="entry name" value="RVT_2"/>
    <property type="match status" value="1"/>
</dbReference>